<dbReference type="Proteomes" id="UP000318359">
    <property type="component" value="Unassembled WGS sequence"/>
</dbReference>
<dbReference type="GO" id="GO:0005886">
    <property type="term" value="C:plasma membrane"/>
    <property type="evidence" value="ECO:0007669"/>
    <property type="project" value="UniProtKB-SubCell"/>
</dbReference>
<keyword evidence="3" id="KW-1003">Cell membrane</keyword>
<dbReference type="Pfam" id="PF02472">
    <property type="entry name" value="ExbD"/>
    <property type="match status" value="1"/>
</dbReference>
<keyword evidence="7" id="KW-0813">Transport</keyword>
<dbReference type="PANTHER" id="PTHR30558">
    <property type="entry name" value="EXBD MEMBRANE COMPONENT OF PMF-DRIVEN MACROMOLECULE IMPORT SYSTEM"/>
    <property type="match status" value="1"/>
</dbReference>
<organism evidence="9 10">
    <name type="scientific">SAR86 cluster bacterium</name>
    <dbReference type="NCBI Taxonomy" id="2030880"/>
    <lineage>
        <taxon>Bacteria</taxon>
        <taxon>Pseudomonadati</taxon>
        <taxon>Pseudomonadota</taxon>
        <taxon>Gammaproteobacteria</taxon>
        <taxon>SAR86 cluster</taxon>
    </lineage>
</organism>
<sequence length="140" mass="15419">MIYRLAKRKKLQAEINVVPYIDVMLVLLIIFMVLSPLLIQGIEVNLPQTDTTKMSVQNEPLVISIDAKGNYYLNLGDENLPISIDELKRKASVIYLANKDIEVVFQSDEAVSFNSVAKAMAAVQSTGISKVGIVTTGYAD</sequence>
<evidence type="ECO:0000256" key="3">
    <source>
        <dbReference type="ARBA" id="ARBA00022475"/>
    </source>
</evidence>
<dbReference type="GO" id="GO:0015031">
    <property type="term" value="P:protein transport"/>
    <property type="evidence" value="ECO:0007669"/>
    <property type="project" value="UniProtKB-KW"/>
</dbReference>
<gene>
    <name evidence="9" type="ORF">EVB00_00510</name>
</gene>
<evidence type="ECO:0000256" key="5">
    <source>
        <dbReference type="ARBA" id="ARBA00022989"/>
    </source>
</evidence>
<dbReference type="GO" id="GO:0022857">
    <property type="term" value="F:transmembrane transporter activity"/>
    <property type="evidence" value="ECO:0007669"/>
    <property type="project" value="InterPro"/>
</dbReference>
<proteinExistence type="inferred from homology"/>
<dbReference type="EMBL" id="SHBM01000003">
    <property type="protein sequence ID" value="RZO18861.1"/>
    <property type="molecule type" value="Genomic_DNA"/>
</dbReference>
<keyword evidence="5 8" id="KW-1133">Transmembrane helix</keyword>
<comment type="caution">
    <text evidence="9">The sequence shown here is derived from an EMBL/GenBank/DDBJ whole genome shotgun (WGS) entry which is preliminary data.</text>
</comment>
<accession>A0A520MCC1</accession>
<evidence type="ECO:0000256" key="4">
    <source>
        <dbReference type="ARBA" id="ARBA00022692"/>
    </source>
</evidence>
<evidence type="ECO:0000256" key="7">
    <source>
        <dbReference type="RuleBase" id="RU003879"/>
    </source>
</evidence>
<evidence type="ECO:0000256" key="2">
    <source>
        <dbReference type="ARBA" id="ARBA00005811"/>
    </source>
</evidence>
<name>A0A520MCC1_9GAMM</name>
<reference evidence="9 10" key="1">
    <citation type="submission" date="2019-02" db="EMBL/GenBank/DDBJ databases">
        <title>Prokaryotic population dynamics and viral predation in marine succession experiment using metagenomics: the confinement effect.</title>
        <authorList>
            <person name="Haro-Moreno J.M."/>
            <person name="Rodriguez-Valera F."/>
            <person name="Lopez-Perez M."/>
        </authorList>
    </citation>
    <scope>NUCLEOTIDE SEQUENCE [LARGE SCALE GENOMIC DNA]</scope>
    <source>
        <strain evidence="9">MED-G167</strain>
    </source>
</reference>
<dbReference type="Gene3D" id="3.30.420.270">
    <property type="match status" value="1"/>
</dbReference>
<evidence type="ECO:0000256" key="8">
    <source>
        <dbReference type="SAM" id="Phobius"/>
    </source>
</evidence>
<dbReference type="InterPro" id="IPR003400">
    <property type="entry name" value="ExbD"/>
</dbReference>
<evidence type="ECO:0000313" key="9">
    <source>
        <dbReference type="EMBL" id="RZO18861.1"/>
    </source>
</evidence>
<dbReference type="AlphaFoldDB" id="A0A520MCC1"/>
<evidence type="ECO:0000313" key="10">
    <source>
        <dbReference type="Proteomes" id="UP000318359"/>
    </source>
</evidence>
<comment type="similarity">
    <text evidence="2 7">Belongs to the ExbD/TolR family.</text>
</comment>
<comment type="subcellular location">
    <subcellularLocation>
        <location evidence="1">Cell membrane</location>
        <topology evidence="1">Single-pass membrane protein</topology>
    </subcellularLocation>
    <subcellularLocation>
        <location evidence="7">Cell membrane</location>
        <topology evidence="7">Single-pass type II membrane protein</topology>
    </subcellularLocation>
</comment>
<evidence type="ECO:0000256" key="1">
    <source>
        <dbReference type="ARBA" id="ARBA00004162"/>
    </source>
</evidence>
<keyword evidence="4 7" id="KW-0812">Transmembrane</keyword>
<keyword evidence="6 8" id="KW-0472">Membrane</keyword>
<evidence type="ECO:0000256" key="6">
    <source>
        <dbReference type="ARBA" id="ARBA00023136"/>
    </source>
</evidence>
<keyword evidence="7" id="KW-0653">Protein transport</keyword>
<dbReference type="PANTHER" id="PTHR30558:SF7">
    <property type="entry name" value="TOL-PAL SYSTEM PROTEIN TOLR"/>
    <property type="match status" value="1"/>
</dbReference>
<feature type="transmembrane region" description="Helical" evidence="8">
    <location>
        <begin position="20"/>
        <end position="39"/>
    </location>
</feature>
<protein>
    <submittedName>
        <fullName evidence="9">Biopolymer transporter ExbD</fullName>
    </submittedName>
</protein>